<dbReference type="RefSeq" id="WP_265896464.1">
    <property type="nucleotide sequence ID" value="NZ_JAPIVE010000003.1"/>
</dbReference>
<dbReference type="InterPro" id="IPR016103">
    <property type="entry name" value="ProQ/FinO"/>
</dbReference>
<feature type="compositionally biased region" description="Polar residues" evidence="4">
    <location>
        <begin position="64"/>
        <end position="79"/>
    </location>
</feature>
<evidence type="ECO:0000313" key="6">
    <source>
        <dbReference type="EMBL" id="MCX2524790.1"/>
    </source>
</evidence>
<keyword evidence="3" id="KW-0143">Chaperone</keyword>
<evidence type="ECO:0000256" key="4">
    <source>
        <dbReference type="SAM" id="MobiDB-lite"/>
    </source>
</evidence>
<gene>
    <name evidence="6" type="ORF">OQ287_11120</name>
</gene>
<dbReference type="GO" id="GO:0033592">
    <property type="term" value="F:RNA strand annealing activity"/>
    <property type="evidence" value="ECO:0007669"/>
    <property type="project" value="InterPro"/>
</dbReference>
<protein>
    <submittedName>
        <fullName evidence="6">ProQ/FINO family protein</fullName>
    </submittedName>
</protein>
<feature type="compositionally biased region" description="Basic and acidic residues" evidence="4">
    <location>
        <begin position="87"/>
        <end position="105"/>
    </location>
</feature>
<evidence type="ECO:0000256" key="3">
    <source>
        <dbReference type="ARBA" id="ARBA00023186"/>
    </source>
</evidence>
<feature type="domain" description="ProQ/FinO" evidence="5">
    <location>
        <begin position="113"/>
        <end position="222"/>
    </location>
</feature>
<name>A0AA41ZPH2_9GAMM</name>
<dbReference type="InterPro" id="IPR036442">
    <property type="entry name" value="ProQ/FinO_sf"/>
</dbReference>
<evidence type="ECO:0000256" key="1">
    <source>
        <dbReference type="ARBA" id="ARBA00022490"/>
    </source>
</evidence>
<sequence>MSEQLGALMDALEQRAINAWEQLEKAHGRIRALEAENRALKSRLETLGSCGEKRPREEGGAMTEPSTISGDEASVSPTVAASPLEPVEDHHVTQGTPHHDSRADEAAVDISESDFRTPQALLEEWYARFPKAFYKGHTQPLQVGIHEVLATYYPVSSRLLRRALACYVNLPRYLKSIRQGVQRVDLDGAPAGEITAEEEQHAREQLKSLQARQQQKKDQENRERMAKKLSALSTLHHHD</sequence>
<feature type="region of interest" description="Disordered" evidence="4">
    <location>
        <begin position="50"/>
        <end position="110"/>
    </location>
</feature>
<proteinExistence type="predicted"/>
<dbReference type="EMBL" id="JAPIVE010000003">
    <property type="protein sequence ID" value="MCX2524790.1"/>
    <property type="molecule type" value="Genomic_DNA"/>
</dbReference>
<dbReference type="Proteomes" id="UP001165678">
    <property type="component" value="Unassembled WGS sequence"/>
</dbReference>
<keyword evidence="2" id="KW-0694">RNA-binding</keyword>
<feature type="region of interest" description="Disordered" evidence="4">
    <location>
        <begin position="194"/>
        <end position="239"/>
    </location>
</feature>
<evidence type="ECO:0000256" key="2">
    <source>
        <dbReference type="ARBA" id="ARBA00022884"/>
    </source>
</evidence>
<reference evidence="6" key="1">
    <citation type="submission" date="2022-11" db="EMBL/GenBank/DDBJ databases">
        <title>Larsenimonas rhizosphaerae sp. nov., isolated from a tidal mudflat.</title>
        <authorList>
            <person name="Lee S.D."/>
            <person name="Kim I.S."/>
        </authorList>
    </citation>
    <scope>NUCLEOTIDE SEQUENCE</scope>
    <source>
        <strain evidence="6">GH2-1</strain>
    </source>
</reference>
<evidence type="ECO:0000313" key="7">
    <source>
        <dbReference type="Proteomes" id="UP001165678"/>
    </source>
</evidence>
<accession>A0AA41ZPH2</accession>
<comment type="caution">
    <text evidence="6">The sequence shown here is derived from an EMBL/GenBank/DDBJ whole genome shotgun (WGS) entry which is preliminary data.</text>
</comment>
<keyword evidence="1" id="KW-0963">Cytoplasm</keyword>
<keyword evidence="7" id="KW-1185">Reference proteome</keyword>
<dbReference type="GO" id="GO:0005829">
    <property type="term" value="C:cytosol"/>
    <property type="evidence" value="ECO:0007669"/>
    <property type="project" value="TreeGrafter"/>
</dbReference>
<feature type="compositionally biased region" description="Basic and acidic residues" evidence="4">
    <location>
        <begin position="215"/>
        <end position="226"/>
    </location>
</feature>
<dbReference type="PANTHER" id="PTHR38106">
    <property type="entry name" value="RNA CHAPERONE PROQ"/>
    <property type="match status" value="1"/>
</dbReference>
<organism evidence="6 7">
    <name type="scientific">Larsenimonas rhizosphaerae</name>
    <dbReference type="NCBI Taxonomy" id="2944682"/>
    <lineage>
        <taxon>Bacteria</taxon>
        <taxon>Pseudomonadati</taxon>
        <taxon>Pseudomonadota</taxon>
        <taxon>Gammaproteobacteria</taxon>
        <taxon>Oceanospirillales</taxon>
        <taxon>Halomonadaceae</taxon>
        <taxon>Larsenimonas</taxon>
    </lineage>
</organism>
<dbReference type="SMART" id="SM00945">
    <property type="entry name" value="ProQ"/>
    <property type="match status" value="1"/>
</dbReference>
<dbReference type="PANTHER" id="PTHR38106:SF1">
    <property type="entry name" value="RNA CHAPERONE PROQ"/>
    <property type="match status" value="1"/>
</dbReference>
<dbReference type="GO" id="GO:0034057">
    <property type="term" value="F:RNA strand-exchange activity"/>
    <property type="evidence" value="ECO:0007669"/>
    <property type="project" value="InterPro"/>
</dbReference>
<dbReference type="InterPro" id="IPR023529">
    <property type="entry name" value="ProQ"/>
</dbReference>
<evidence type="ECO:0000259" key="5">
    <source>
        <dbReference type="SMART" id="SM00945"/>
    </source>
</evidence>
<dbReference type="Gene3D" id="1.10.1710.10">
    <property type="entry name" value="ProQ/FinO domain"/>
    <property type="match status" value="1"/>
</dbReference>
<dbReference type="Pfam" id="PF04352">
    <property type="entry name" value="ProQ"/>
    <property type="match status" value="1"/>
</dbReference>
<dbReference type="AlphaFoldDB" id="A0AA41ZPH2"/>
<dbReference type="GO" id="GO:0010608">
    <property type="term" value="P:post-transcriptional regulation of gene expression"/>
    <property type="evidence" value="ECO:0007669"/>
    <property type="project" value="InterPro"/>
</dbReference>
<dbReference type="SUPFAM" id="SSF48657">
    <property type="entry name" value="FinO-like"/>
    <property type="match status" value="1"/>
</dbReference>